<name>A0A8W7PAF5_ANOCL</name>
<feature type="transmembrane region" description="Helical" evidence="1">
    <location>
        <begin position="81"/>
        <end position="101"/>
    </location>
</feature>
<accession>A0A8W7PAF5</accession>
<reference evidence="2" key="1">
    <citation type="submission" date="2022-08" db="UniProtKB">
        <authorList>
            <consortium name="EnsemblMetazoa"/>
        </authorList>
    </citation>
    <scope>IDENTIFICATION</scope>
</reference>
<evidence type="ECO:0000313" key="2">
    <source>
        <dbReference type="EnsemblMetazoa" id="ACOM028617-PA.1"/>
    </source>
</evidence>
<dbReference type="AlphaFoldDB" id="A0A8W7PAF5"/>
<sequence>MWASNSNVIAAQIAGWQPNDGSTCMEIRETSYTRVGIVHTDRLTLAGLRLLLLLLLLLGRRRWLRLLRRLRRTVVCFHGRIVQLVAVAVLAGIRIGIVMHVDTVDAGRTVRLELIVHRRRRVVVRRFVMVVVRMVVMMVATVMLLMLMAARLIARVARSRRATVVVVLPHREHVTLGHVSTVLGAERPVRADGRRQQVDVRPELVRCLVGGPAVNAPGWRHGGGLRELAERRPDRAVHRGRRAVVAEGQFFSCEHIRIGRPFEGMLQLLELIRGEGRPATRYRAFFSFPHGHEKGHALKLRNSIGKNRRAGVVGVDDPDAPFMSSAFRGFP</sequence>
<feature type="transmembrane region" description="Helical" evidence="1">
    <location>
        <begin position="127"/>
        <end position="150"/>
    </location>
</feature>
<dbReference type="Proteomes" id="UP000075882">
    <property type="component" value="Unassembled WGS sequence"/>
</dbReference>
<organism evidence="2">
    <name type="scientific">Anopheles coluzzii</name>
    <name type="common">African malaria mosquito</name>
    <dbReference type="NCBI Taxonomy" id="1518534"/>
    <lineage>
        <taxon>Eukaryota</taxon>
        <taxon>Metazoa</taxon>
        <taxon>Ecdysozoa</taxon>
        <taxon>Arthropoda</taxon>
        <taxon>Hexapoda</taxon>
        <taxon>Insecta</taxon>
        <taxon>Pterygota</taxon>
        <taxon>Neoptera</taxon>
        <taxon>Endopterygota</taxon>
        <taxon>Diptera</taxon>
        <taxon>Nematocera</taxon>
        <taxon>Culicoidea</taxon>
        <taxon>Culicidae</taxon>
        <taxon>Anophelinae</taxon>
        <taxon>Anopheles</taxon>
    </lineage>
</organism>
<dbReference type="EnsemblMetazoa" id="ACOM028617-RA">
    <property type="protein sequence ID" value="ACOM028617-PA.1"/>
    <property type="gene ID" value="ACOM028617"/>
</dbReference>
<keyword evidence="1" id="KW-0472">Membrane</keyword>
<feature type="transmembrane region" description="Helical" evidence="1">
    <location>
        <begin position="43"/>
        <end position="60"/>
    </location>
</feature>
<proteinExistence type="predicted"/>
<evidence type="ECO:0000256" key="1">
    <source>
        <dbReference type="SAM" id="Phobius"/>
    </source>
</evidence>
<keyword evidence="1" id="KW-1133">Transmembrane helix</keyword>
<keyword evidence="1" id="KW-0812">Transmembrane</keyword>
<protein>
    <submittedName>
        <fullName evidence="2">Uncharacterized protein</fullName>
    </submittedName>
</protein>